<proteinExistence type="predicted"/>
<keyword evidence="2" id="KW-0812">Transmembrane</keyword>
<sequence length="198" mass="20626">MFRMRDDCNCPEGVVKREREGDGALPESKILGAIMVRTAVVGIAALAAVLGATPGLAKDTKKLNYVIVNEAVGVPVFPHDITDRPYEVLGEVKAEVRKATIFSKEASQEKIYRELWERGEKLGADAVIKASYGDSRVTLMSWGSTAVTGTAIKFIAAAPAPAVAPATAEPAATAAEPSPAAAPIEAAPAAAETTPPTL</sequence>
<comment type="caution">
    <text evidence="3">The sequence shown here is derived from an EMBL/GenBank/DDBJ whole genome shotgun (WGS) entry which is preliminary data.</text>
</comment>
<reference evidence="4" key="1">
    <citation type="journal article" date="2019" name="Int. J. Syst. Evol. Microbiol.">
        <title>The Global Catalogue of Microorganisms (GCM) 10K type strain sequencing project: providing services to taxonomists for standard genome sequencing and annotation.</title>
        <authorList>
            <consortium name="The Broad Institute Genomics Platform"/>
            <consortium name="The Broad Institute Genome Sequencing Center for Infectious Disease"/>
            <person name="Wu L."/>
            <person name="Ma J."/>
        </authorList>
    </citation>
    <scope>NUCLEOTIDE SEQUENCE [LARGE SCALE GENOMIC DNA]</scope>
    <source>
        <strain evidence="4">CCUG 52537</strain>
    </source>
</reference>
<evidence type="ECO:0000313" key="4">
    <source>
        <dbReference type="Proteomes" id="UP001597124"/>
    </source>
</evidence>
<keyword evidence="2" id="KW-1133">Transmembrane helix</keyword>
<dbReference type="Proteomes" id="UP001597124">
    <property type="component" value="Unassembled WGS sequence"/>
</dbReference>
<evidence type="ECO:0000256" key="2">
    <source>
        <dbReference type="SAM" id="Phobius"/>
    </source>
</evidence>
<evidence type="ECO:0008006" key="5">
    <source>
        <dbReference type="Google" id="ProtNLM"/>
    </source>
</evidence>
<feature type="region of interest" description="Disordered" evidence="1">
    <location>
        <begin position="167"/>
        <end position="198"/>
    </location>
</feature>
<name>A0ABW3C0U2_SPHXN</name>
<accession>A0ABW3C0U2</accession>
<dbReference type="RefSeq" id="WP_381488261.1">
    <property type="nucleotide sequence ID" value="NZ_JBHTIK010000004.1"/>
</dbReference>
<keyword evidence="4" id="KW-1185">Reference proteome</keyword>
<protein>
    <recommendedName>
        <fullName evidence="5">Heavy metal-binding domain-containing protein</fullName>
    </recommendedName>
</protein>
<evidence type="ECO:0000256" key="1">
    <source>
        <dbReference type="SAM" id="MobiDB-lite"/>
    </source>
</evidence>
<dbReference type="EMBL" id="JBHTIK010000004">
    <property type="protein sequence ID" value="MFD0848083.1"/>
    <property type="molecule type" value="Genomic_DNA"/>
</dbReference>
<keyword evidence="2" id="KW-0472">Membrane</keyword>
<gene>
    <name evidence="3" type="ORF">ACFQ00_07090</name>
</gene>
<organism evidence="3 4">
    <name type="scientific">Sphingosinicella xenopeptidilytica</name>
    <dbReference type="NCBI Taxonomy" id="364098"/>
    <lineage>
        <taxon>Bacteria</taxon>
        <taxon>Pseudomonadati</taxon>
        <taxon>Pseudomonadota</taxon>
        <taxon>Alphaproteobacteria</taxon>
        <taxon>Sphingomonadales</taxon>
        <taxon>Sphingosinicellaceae</taxon>
        <taxon>Sphingosinicella</taxon>
    </lineage>
</organism>
<evidence type="ECO:0000313" key="3">
    <source>
        <dbReference type="EMBL" id="MFD0848083.1"/>
    </source>
</evidence>
<feature type="transmembrane region" description="Helical" evidence="2">
    <location>
        <begin position="30"/>
        <end position="52"/>
    </location>
</feature>